<reference evidence="2" key="2">
    <citation type="submission" date="2020-10" db="UniProtKB">
        <authorList>
            <consortium name="WormBaseParasite"/>
        </authorList>
    </citation>
    <scope>IDENTIFICATION</scope>
</reference>
<dbReference type="Proteomes" id="UP000492821">
    <property type="component" value="Unassembled WGS sequence"/>
</dbReference>
<reference evidence="1" key="1">
    <citation type="journal article" date="2013" name="Genetics">
        <title>The draft genome and transcriptome of Panagrellus redivivus are shaped by the harsh demands of a free-living lifestyle.</title>
        <authorList>
            <person name="Srinivasan J."/>
            <person name="Dillman A.R."/>
            <person name="Macchietto M.G."/>
            <person name="Heikkinen L."/>
            <person name="Lakso M."/>
            <person name="Fracchia K.M."/>
            <person name="Antoshechkin I."/>
            <person name="Mortazavi A."/>
            <person name="Wong G."/>
            <person name="Sternberg P.W."/>
        </authorList>
    </citation>
    <scope>NUCLEOTIDE SEQUENCE [LARGE SCALE GENOMIC DNA]</scope>
    <source>
        <strain evidence="1">MT8872</strain>
    </source>
</reference>
<name>A0A7E4VBV6_PANRE</name>
<dbReference type="WBParaSite" id="Pan_g18424.t1">
    <property type="protein sequence ID" value="Pan_g18424.t1"/>
    <property type="gene ID" value="Pan_g18424"/>
</dbReference>
<sequence length="118" mass="12595">MPTFSGTCALPTSGSSGGLGLASENTKLADAHPYFLPVLSIPPYVVIKNATNCPEVKLAAIYTDRGGYGTKNNGSLPLSSFQGYLFCSSKVCLHNLKKAIVPWKAVLIKIAYFHNESN</sequence>
<proteinExistence type="predicted"/>
<protein>
    <submittedName>
        <fullName evidence="2">Uncharacterized protein</fullName>
    </submittedName>
</protein>
<evidence type="ECO:0000313" key="2">
    <source>
        <dbReference type="WBParaSite" id="Pan_g18424.t1"/>
    </source>
</evidence>
<evidence type="ECO:0000313" key="1">
    <source>
        <dbReference type="Proteomes" id="UP000492821"/>
    </source>
</evidence>
<dbReference type="AlphaFoldDB" id="A0A7E4VBV6"/>
<keyword evidence="1" id="KW-1185">Reference proteome</keyword>
<accession>A0A7E4VBV6</accession>
<organism evidence="1 2">
    <name type="scientific">Panagrellus redivivus</name>
    <name type="common">Microworm</name>
    <dbReference type="NCBI Taxonomy" id="6233"/>
    <lineage>
        <taxon>Eukaryota</taxon>
        <taxon>Metazoa</taxon>
        <taxon>Ecdysozoa</taxon>
        <taxon>Nematoda</taxon>
        <taxon>Chromadorea</taxon>
        <taxon>Rhabditida</taxon>
        <taxon>Tylenchina</taxon>
        <taxon>Panagrolaimomorpha</taxon>
        <taxon>Panagrolaimoidea</taxon>
        <taxon>Panagrolaimidae</taxon>
        <taxon>Panagrellus</taxon>
    </lineage>
</organism>